<dbReference type="Proteomes" id="UP000199206">
    <property type="component" value="Unassembled WGS sequence"/>
</dbReference>
<reference evidence="3" key="1">
    <citation type="submission" date="2016-10" db="EMBL/GenBank/DDBJ databases">
        <authorList>
            <person name="Varghese N."/>
            <person name="Submissions S."/>
        </authorList>
    </citation>
    <scope>NUCLEOTIDE SEQUENCE [LARGE SCALE GENOMIC DNA]</scope>
    <source>
        <strain evidence="3">S6-262</strain>
    </source>
</reference>
<dbReference type="RefSeq" id="WP_093663694.1">
    <property type="nucleotide sequence ID" value="NZ_FOCF01000001.1"/>
</dbReference>
<evidence type="ECO:0000313" key="3">
    <source>
        <dbReference type="Proteomes" id="UP000199206"/>
    </source>
</evidence>
<accession>A0A1H7YKJ8</accession>
<name>A0A1H7YKJ8_9SPHN</name>
<sequence length="130" mass="13564">MVGLDGEDGGLMQRPPSIVTFERLYLASIALGLANTSVGWTARRAMLDQNPAVIANPQLHGMLGGMMAGLGALGALGTLMTLIQGHSPSVMLSLLSLLSTALSIAAAVCLFRVDALPWFGETPDELETVE</sequence>
<evidence type="ECO:0000256" key="1">
    <source>
        <dbReference type="SAM" id="Phobius"/>
    </source>
</evidence>
<keyword evidence="1" id="KW-0812">Transmembrane</keyword>
<evidence type="ECO:0000313" key="2">
    <source>
        <dbReference type="EMBL" id="SEM46493.1"/>
    </source>
</evidence>
<dbReference type="AlphaFoldDB" id="A0A1H7YKJ8"/>
<protein>
    <submittedName>
        <fullName evidence="2">Uncharacterized protein</fullName>
    </submittedName>
</protein>
<feature type="transmembrane region" description="Helical" evidence="1">
    <location>
        <begin position="24"/>
        <end position="42"/>
    </location>
</feature>
<proteinExistence type="predicted"/>
<keyword evidence="1" id="KW-0472">Membrane</keyword>
<dbReference type="STRING" id="1166340.SAMN05192583_0301"/>
<feature type="transmembrane region" description="Helical" evidence="1">
    <location>
        <begin position="62"/>
        <end position="83"/>
    </location>
</feature>
<feature type="transmembrane region" description="Helical" evidence="1">
    <location>
        <begin position="90"/>
        <end position="113"/>
    </location>
</feature>
<keyword evidence="3" id="KW-1185">Reference proteome</keyword>
<gene>
    <name evidence="2" type="ORF">SAMN05192583_0301</name>
</gene>
<organism evidence="2 3">
    <name type="scientific">Sphingomonas gellani</name>
    <dbReference type="NCBI Taxonomy" id="1166340"/>
    <lineage>
        <taxon>Bacteria</taxon>
        <taxon>Pseudomonadati</taxon>
        <taxon>Pseudomonadota</taxon>
        <taxon>Alphaproteobacteria</taxon>
        <taxon>Sphingomonadales</taxon>
        <taxon>Sphingomonadaceae</taxon>
        <taxon>Sphingomonas</taxon>
    </lineage>
</organism>
<dbReference type="EMBL" id="FOCF01000001">
    <property type="protein sequence ID" value="SEM46493.1"/>
    <property type="molecule type" value="Genomic_DNA"/>
</dbReference>
<keyword evidence="1" id="KW-1133">Transmembrane helix</keyword>
<dbReference type="OrthoDB" id="7509246at2"/>